<dbReference type="OrthoDB" id="7820590at2"/>
<keyword evidence="2" id="KW-1185">Reference proteome</keyword>
<sequence>MLPPAPRMGPEELAAELAELYALSLVRDLPFPVMGDPHCEIWIEAGTRFTLHELLCELRSLSWFDAPALPLPAGSFSATRGSAEAEHRRGLRRNHDGQLTLRTLFRGVVARSGGPQPRLSAFHDADAHAANDPEPCAAPPADAPMSQWLDWVQRCSGAALVPPGQEAAFRPGLATPRDLVARVRESHPCRIYYNATLRLLARGAPLDPGLRAAGAAETLSAQAILSLMAETAELGFSAAMRMQGRADRLSRPGVSAARLTALVSGDAKGADDAAHRAAAEELSARAPQLLHWVDRLNRVQGRETRTGPVLLLPAMKEVASAHRADCAAQAVIAGALSTLLKALFDSRPHRRLRMVGAGCSGVDVAAEADRLAADIALARSVAGGWFQAENHRDLRLGEALACQVLRHRLERHGGALALGFTDFDGSEVSLSTHAANAGRVSASFRRDGRLAPWPMEALRGSGHLAVV</sequence>
<dbReference type="STRING" id="1229727.Ga0080559_TMP4862"/>
<protein>
    <recommendedName>
        <fullName evidence="3">Bromoperoxidase</fullName>
    </recommendedName>
</protein>
<dbReference type="Gene3D" id="1.10.606.10">
    <property type="entry name" value="Vanadium-containing Chloroperoxidase, domain 2"/>
    <property type="match status" value="1"/>
</dbReference>
<dbReference type="InterPro" id="IPR036938">
    <property type="entry name" value="PAP2/HPO_sf"/>
</dbReference>
<dbReference type="SUPFAM" id="SSF48317">
    <property type="entry name" value="Acid phosphatase/Vanadium-dependent haloperoxidase"/>
    <property type="match status" value="1"/>
</dbReference>
<gene>
    <name evidence="1" type="ORF">Ga0080559_TMP4862</name>
</gene>
<name>A0A1U7DC10_9RHOB</name>
<dbReference type="GO" id="GO:0004601">
    <property type="term" value="F:peroxidase activity"/>
    <property type="evidence" value="ECO:0007669"/>
    <property type="project" value="InterPro"/>
</dbReference>
<evidence type="ECO:0008006" key="3">
    <source>
        <dbReference type="Google" id="ProtNLM"/>
    </source>
</evidence>
<dbReference type="AlphaFoldDB" id="A0A1U7DC10"/>
<dbReference type="RefSeq" id="WP_093412137.1">
    <property type="nucleotide sequence ID" value="NZ_BMEW01000002.1"/>
</dbReference>
<dbReference type="KEGG" id="tpro:Ga0080559_TMP4862"/>
<evidence type="ECO:0000313" key="1">
    <source>
        <dbReference type="EMBL" id="APX25658.1"/>
    </source>
</evidence>
<organism evidence="1 2">
    <name type="scientific">Salipiger profundus</name>
    <dbReference type="NCBI Taxonomy" id="1229727"/>
    <lineage>
        <taxon>Bacteria</taxon>
        <taxon>Pseudomonadati</taxon>
        <taxon>Pseudomonadota</taxon>
        <taxon>Alphaproteobacteria</taxon>
        <taxon>Rhodobacterales</taxon>
        <taxon>Roseobacteraceae</taxon>
        <taxon>Salipiger</taxon>
    </lineage>
</organism>
<dbReference type="Proteomes" id="UP000186559">
    <property type="component" value="Chromosome"/>
</dbReference>
<reference evidence="1 2" key="1">
    <citation type="submission" date="2016-03" db="EMBL/GenBank/DDBJ databases">
        <title>Deep-sea bacteria in the southern Pacific.</title>
        <authorList>
            <person name="Tang K."/>
        </authorList>
    </citation>
    <scope>NUCLEOTIDE SEQUENCE [LARGE SCALE GENOMIC DNA]</scope>
    <source>
        <strain evidence="1 2">JLT2016</strain>
    </source>
</reference>
<evidence type="ECO:0000313" key="2">
    <source>
        <dbReference type="Proteomes" id="UP000186559"/>
    </source>
</evidence>
<dbReference type="EMBL" id="CP014796">
    <property type="protein sequence ID" value="APX25658.1"/>
    <property type="molecule type" value="Genomic_DNA"/>
</dbReference>
<dbReference type="InterPro" id="IPR016119">
    <property type="entry name" value="Br/Cl_peroxidase_C"/>
</dbReference>
<proteinExistence type="predicted"/>
<accession>A0A1U7DC10</accession>